<dbReference type="Pfam" id="PF00083">
    <property type="entry name" value="Sugar_tr"/>
    <property type="match status" value="1"/>
</dbReference>
<evidence type="ECO:0000256" key="1">
    <source>
        <dbReference type="ARBA" id="ARBA00004141"/>
    </source>
</evidence>
<feature type="transmembrane region" description="Helical" evidence="7">
    <location>
        <begin position="388"/>
        <end position="415"/>
    </location>
</feature>
<gene>
    <name evidence="8" type="ORF">AU210_014726</name>
</gene>
<dbReference type="PANTHER" id="PTHR23502">
    <property type="entry name" value="MAJOR FACILITATOR SUPERFAMILY"/>
    <property type="match status" value="1"/>
</dbReference>
<evidence type="ECO:0000256" key="2">
    <source>
        <dbReference type="ARBA" id="ARBA00022692"/>
    </source>
</evidence>
<evidence type="ECO:0000256" key="5">
    <source>
        <dbReference type="ARBA" id="ARBA00023180"/>
    </source>
</evidence>
<dbReference type="SUPFAM" id="SSF103473">
    <property type="entry name" value="MFS general substrate transporter"/>
    <property type="match status" value="1"/>
</dbReference>
<keyword evidence="5" id="KW-0325">Glycoprotein</keyword>
<feature type="transmembrane region" description="Helical" evidence="7">
    <location>
        <begin position="99"/>
        <end position="122"/>
    </location>
</feature>
<comment type="subcellular location">
    <subcellularLocation>
        <location evidence="1">Membrane</location>
        <topology evidence="1">Multi-pass membrane protein</topology>
    </subcellularLocation>
</comment>
<evidence type="ECO:0000256" key="6">
    <source>
        <dbReference type="SAM" id="MobiDB-lite"/>
    </source>
</evidence>
<feature type="transmembrane region" description="Helical" evidence="7">
    <location>
        <begin position="361"/>
        <end position="382"/>
    </location>
</feature>
<evidence type="ECO:0000256" key="3">
    <source>
        <dbReference type="ARBA" id="ARBA00022989"/>
    </source>
</evidence>
<keyword evidence="4 7" id="KW-0472">Membrane</keyword>
<comment type="caution">
    <text evidence="8">The sequence shown here is derived from an EMBL/GenBank/DDBJ whole genome shotgun (WGS) entry which is preliminary data.</text>
</comment>
<evidence type="ECO:0000256" key="4">
    <source>
        <dbReference type="ARBA" id="ARBA00023136"/>
    </source>
</evidence>
<reference evidence="8 9" key="2">
    <citation type="journal article" date="2017" name="Sci. Rep.">
        <title>A mobile pathogenicity chromosome in Fusarium oxysporum for infection of multiple cucurbit species.</title>
        <authorList>
            <person name="van Dam P."/>
            <person name="Fokkens L."/>
            <person name="Ayukawa Y."/>
            <person name="van der Gragt M."/>
            <person name="Ter Horst A."/>
            <person name="Brankovics B."/>
            <person name="Houterman P.M."/>
            <person name="Arie T."/>
            <person name="Rep M."/>
        </authorList>
    </citation>
    <scope>NUCLEOTIDE SEQUENCE [LARGE SCALE GENOMIC DNA]</scope>
    <source>
        <strain evidence="8 9">Forc016</strain>
    </source>
</reference>
<feature type="transmembrane region" description="Helical" evidence="7">
    <location>
        <begin position="274"/>
        <end position="298"/>
    </location>
</feature>
<evidence type="ECO:0000313" key="9">
    <source>
        <dbReference type="Proteomes" id="UP000219602"/>
    </source>
</evidence>
<feature type="transmembrane region" description="Helical" evidence="7">
    <location>
        <begin position="204"/>
        <end position="223"/>
    </location>
</feature>
<dbReference type="Pfam" id="PF07690">
    <property type="entry name" value="MFS_1"/>
    <property type="match status" value="1"/>
</dbReference>
<dbReference type="AlphaFoldDB" id="A0A2H3GBP9"/>
<dbReference type="EMBL" id="MABQ02000011">
    <property type="protein sequence ID" value="PCD23203.1"/>
    <property type="molecule type" value="Genomic_DNA"/>
</dbReference>
<dbReference type="PANTHER" id="PTHR23502:SF7">
    <property type="entry name" value="DRUG_PROTON ANTIPORTER YHK8-RELATED"/>
    <property type="match status" value="1"/>
</dbReference>
<proteinExistence type="predicted"/>
<dbReference type="GO" id="GO:0022857">
    <property type="term" value="F:transmembrane transporter activity"/>
    <property type="evidence" value="ECO:0007669"/>
    <property type="project" value="InterPro"/>
</dbReference>
<feature type="transmembrane region" description="Helical" evidence="7">
    <location>
        <begin position="456"/>
        <end position="476"/>
    </location>
</feature>
<evidence type="ECO:0000256" key="7">
    <source>
        <dbReference type="SAM" id="Phobius"/>
    </source>
</evidence>
<feature type="transmembrane region" description="Helical" evidence="7">
    <location>
        <begin position="134"/>
        <end position="153"/>
    </location>
</feature>
<organism evidence="8 9">
    <name type="scientific">Fusarium oxysporum f. sp. radicis-cucumerinum</name>
    <dbReference type="NCBI Taxonomy" id="327505"/>
    <lineage>
        <taxon>Eukaryota</taxon>
        <taxon>Fungi</taxon>
        <taxon>Dikarya</taxon>
        <taxon>Ascomycota</taxon>
        <taxon>Pezizomycotina</taxon>
        <taxon>Sordariomycetes</taxon>
        <taxon>Hypocreomycetidae</taxon>
        <taxon>Hypocreales</taxon>
        <taxon>Nectriaceae</taxon>
        <taxon>Fusarium</taxon>
        <taxon>Fusarium oxysporum species complex</taxon>
    </lineage>
</organism>
<protein>
    <recommendedName>
        <fullName evidence="10">Major facilitator superfamily (MFS) profile domain-containing protein</fullName>
    </recommendedName>
</protein>
<reference evidence="8 9" key="1">
    <citation type="journal article" date="2016" name="Environ. Microbiol.">
        <title>Effector profiles distinguish formae speciales of Fusarium oxysporum.</title>
        <authorList>
            <person name="van Dam P."/>
            <person name="Fokkens L."/>
            <person name="Schmidt S.M."/>
            <person name="Linmans J.H."/>
            <person name="Kistler H.C."/>
            <person name="Ma L.J."/>
            <person name="Rep M."/>
        </authorList>
    </citation>
    <scope>NUCLEOTIDE SEQUENCE [LARGE SCALE GENOMIC DNA]</scope>
    <source>
        <strain evidence="8 9">Forc016</strain>
    </source>
</reference>
<name>A0A2H3GBP9_FUSOX</name>
<feature type="transmembrane region" description="Helical" evidence="7">
    <location>
        <begin position="67"/>
        <end position="87"/>
    </location>
</feature>
<feature type="transmembrane region" description="Helical" evidence="7">
    <location>
        <begin position="318"/>
        <end position="340"/>
    </location>
</feature>
<sequence>MTSKLDGLSFQDSRTPNHWSEIPMHDQLPEAANQDAILDPFDETFRVEFEGDHDPFSPRNMPPLNKWLIVMVVCTATICVTCTSSIYTTTYTQLERDFSATRISSVLGLSTFVLGIAFGPLLTGPLSEHYGRRLIYLVSWSMFVIWTIPSALAQNMLTLIITLLQRVLRECLSLRCRWHGWGYLLKGPIAKTNGLSVIGALHRWTYYLILVWATILLIGVAFVPETFHPIVLRIKARKLRSETGDDRYWVSCEQMNKTRWKTVALTLMRPFQLFFLEPMCLCLNLYSATLLGILYLFFGTLPQIFRTNHGMNLWQSGLTFLGIIAGMIVAAATNPVWIRIRFWLLDMHKGTRAYGHSHPEYQLPPAIAGGALIPIGLFWFAWTTQGNVHWLVPVLGSSLFGCGVILVFNGIFTFLVEAYSNYAASALASNSFARASIAAAFPLIQLPMYDKLGYHWGTSVLAFMTVAMMPFPWLFFKYGKILRRKSRFAS</sequence>
<evidence type="ECO:0008006" key="10">
    <source>
        <dbReference type="Google" id="ProtNLM"/>
    </source>
</evidence>
<accession>A0A2H3GBP9</accession>
<dbReference type="InterPro" id="IPR011701">
    <property type="entry name" value="MFS"/>
</dbReference>
<dbReference type="Gene3D" id="1.20.1250.20">
    <property type="entry name" value="MFS general substrate transporter like domains"/>
    <property type="match status" value="2"/>
</dbReference>
<dbReference type="Proteomes" id="UP000219602">
    <property type="component" value="Chromosome 13"/>
</dbReference>
<keyword evidence="3 7" id="KW-1133">Transmembrane helix</keyword>
<dbReference type="InterPro" id="IPR005828">
    <property type="entry name" value="MFS_sugar_transport-like"/>
</dbReference>
<feature type="region of interest" description="Disordered" evidence="6">
    <location>
        <begin position="1"/>
        <end position="22"/>
    </location>
</feature>
<evidence type="ECO:0000313" key="8">
    <source>
        <dbReference type="EMBL" id="PCD23203.1"/>
    </source>
</evidence>
<dbReference type="GO" id="GO:0005886">
    <property type="term" value="C:plasma membrane"/>
    <property type="evidence" value="ECO:0007669"/>
    <property type="project" value="TreeGrafter"/>
</dbReference>
<dbReference type="InterPro" id="IPR036259">
    <property type="entry name" value="MFS_trans_sf"/>
</dbReference>
<dbReference type="STRING" id="327505.A0A2H3GBP9"/>
<keyword evidence="2 7" id="KW-0812">Transmembrane</keyword>